<dbReference type="STRING" id="68775.A0A5C3M0V8"/>
<accession>A0A5C3M0V8</accession>
<keyword evidence="2" id="KW-1185">Reference proteome</keyword>
<reference evidence="1 2" key="1">
    <citation type="journal article" date="2019" name="Nat. Ecol. Evol.">
        <title>Megaphylogeny resolves global patterns of mushroom evolution.</title>
        <authorList>
            <person name="Varga T."/>
            <person name="Krizsan K."/>
            <person name="Foldi C."/>
            <person name="Dima B."/>
            <person name="Sanchez-Garcia M."/>
            <person name="Sanchez-Ramirez S."/>
            <person name="Szollosi G.J."/>
            <person name="Szarkandi J.G."/>
            <person name="Papp V."/>
            <person name="Albert L."/>
            <person name="Andreopoulos W."/>
            <person name="Angelini C."/>
            <person name="Antonin V."/>
            <person name="Barry K.W."/>
            <person name="Bougher N.L."/>
            <person name="Buchanan P."/>
            <person name="Buyck B."/>
            <person name="Bense V."/>
            <person name="Catcheside P."/>
            <person name="Chovatia M."/>
            <person name="Cooper J."/>
            <person name="Damon W."/>
            <person name="Desjardin D."/>
            <person name="Finy P."/>
            <person name="Geml J."/>
            <person name="Haridas S."/>
            <person name="Hughes K."/>
            <person name="Justo A."/>
            <person name="Karasinski D."/>
            <person name="Kautmanova I."/>
            <person name="Kiss B."/>
            <person name="Kocsube S."/>
            <person name="Kotiranta H."/>
            <person name="LaButti K.M."/>
            <person name="Lechner B.E."/>
            <person name="Liimatainen K."/>
            <person name="Lipzen A."/>
            <person name="Lukacs Z."/>
            <person name="Mihaltcheva S."/>
            <person name="Morgado L.N."/>
            <person name="Niskanen T."/>
            <person name="Noordeloos M.E."/>
            <person name="Ohm R.A."/>
            <person name="Ortiz-Santana B."/>
            <person name="Ovrebo C."/>
            <person name="Racz N."/>
            <person name="Riley R."/>
            <person name="Savchenko A."/>
            <person name="Shiryaev A."/>
            <person name="Soop K."/>
            <person name="Spirin V."/>
            <person name="Szebenyi C."/>
            <person name="Tomsovsky M."/>
            <person name="Tulloss R.E."/>
            <person name="Uehling J."/>
            <person name="Grigoriev I.V."/>
            <person name="Vagvolgyi C."/>
            <person name="Papp T."/>
            <person name="Martin F.M."/>
            <person name="Miettinen O."/>
            <person name="Hibbett D.S."/>
            <person name="Nagy L.G."/>
        </authorList>
    </citation>
    <scope>NUCLEOTIDE SEQUENCE [LARGE SCALE GENOMIC DNA]</scope>
    <source>
        <strain evidence="1 2">CBS 166.37</strain>
    </source>
</reference>
<sequence length="115" mass="12420">MEASIPLKLHIRIGTAVYPLNIASLSANVLDNVVHIIWDFSSDGSVFPVEFALSTDAGADKLTIKDLELFSKIWDTVKDNKVLAGALGISLVKYRVNGVECGTVTLKRTKSTSSL</sequence>
<dbReference type="Proteomes" id="UP000308652">
    <property type="component" value="Unassembled WGS sequence"/>
</dbReference>
<gene>
    <name evidence="1" type="ORF">BDQ12DRAFT_723858</name>
</gene>
<protein>
    <submittedName>
        <fullName evidence="1">Uncharacterized protein</fullName>
    </submittedName>
</protein>
<evidence type="ECO:0000313" key="2">
    <source>
        <dbReference type="Proteomes" id="UP000308652"/>
    </source>
</evidence>
<evidence type="ECO:0000313" key="1">
    <source>
        <dbReference type="EMBL" id="TFK37778.1"/>
    </source>
</evidence>
<dbReference type="EMBL" id="ML213606">
    <property type="protein sequence ID" value="TFK37778.1"/>
    <property type="molecule type" value="Genomic_DNA"/>
</dbReference>
<dbReference type="AlphaFoldDB" id="A0A5C3M0V8"/>
<organism evidence="1 2">
    <name type="scientific">Crucibulum laeve</name>
    <dbReference type="NCBI Taxonomy" id="68775"/>
    <lineage>
        <taxon>Eukaryota</taxon>
        <taxon>Fungi</taxon>
        <taxon>Dikarya</taxon>
        <taxon>Basidiomycota</taxon>
        <taxon>Agaricomycotina</taxon>
        <taxon>Agaricomycetes</taxon>
        <taxon>Agaricomycetidae</taxon>
        <taxon>Agaricales</taxon>
        <taxon>Agaricineae</taxon>
        <taxon>Nidulariaceae</taxon>
        <taxon>Crucibulum</taxon>
    </lineage>
</organism>
<name>A0A5C3M0V8_9AGAR</name>
<proteinExistence type="predicted"/>